<dbReference type="GO" id="GO:0006122">
    <property type="term" value="P:mitochondrial electron transport, ubiquinol to cytochrome c"/>
    <property type="evidence" value="ECO:0007669"/>
    <property type="project" value="InterPro"/>
</dbReference>
<dbReference type="GO" id="GO:0005743">
    <property type="term" value="C:mitochondrial inner membrane"/>
    <property type="evidence" value="ECO:0007669"/>
    <property type="project" value="UniProtKB-SubCell"/>
</dbReference>
<evidence type="ECO:0000256" key="3">
    <source>
        <dbReference type="ARBA" id="ARBA00022448"/>
    </source>
</evidence>
<comment type="similarity">
    <text evidence="2">Belongs to the UQCRB/QCR7 family.</text>
</comment>
<evidence type="ECO:0000256" key="1">
    <source>
        <dbReference type="ARBA" id="ARBA00004443"/>
    </source>
</evidence>
<dbReference type="PANTHER" id="PTHR12022:SF0">
    <property type="entry name" value="CYTOCHROME B-C1 COMPLEX SUBUNIT 7"/>
    <property type="match status" value="1"/>
</dbReference>
<keyword evidence="4" id="KW-0679">Respiratory chain</keyword>
<organism evidence="9 10">
    <name type="scientific">Cyanidium caldarium</name>
    <name type="common">Red alga</name>
    <dbReference type="NCBI Taxonomy" id="2771"/>
    <lineage>
        <taxon>Eukaryota</taxon>
        <taxon>Rhodophyta</taxon>
        <taxon>Bangiophyceae</taxon>
        <taxon>Cyanidiales</taxon>
        <taxon>Cyanidiaceae</taxon>
        <taxon>Cyanidium</taxon>
    </lineage>
</organism>
<evidence type="ECO:0000256" key="8">
    <source>
        <dbReference type="ARBA" id="ARBA00023136"/>
    </source>
</evidence>
<keyword evidence="3" id="KW-0813">Transport</keyword>
<evidence type="ECO:0000256" key="7">
    <source>
        <dbReference type="ARBA" id="ARBA00023128"/>
    </source>
</evidence>
<gene>
    <name evidence="9" type="ORF">CDCA_CDCA04G1422</name>
</gene>
<dbReference type="AlphaFoldDB" id="A0AAV9ISV3"/>
<evidence type="ECO:0000256" key="2">
    <source>
        <dbReference type="ARBA" id="ARBA00008554"/>
    </source>
</evidence>
<evidence type="ECO:0008006" key="11">
    <source>
        <dbReference type="Google" id="ProtNLM"/>
    </source>
</evidence>
<protein>
    <recommendedName>
        <fullName evidence="11">Cytochrome b-c1 complex subunit 7</fullName>
    </recommendedName>
</protein>
<keyword evidence="10" id="KW-1185">Reference proteome</keyword>
<comment type="subcellular location">
    <subcellularLocation>
        <location evidence="1">Mitochondrion inner membrane</location>
        <topology evidence="1">Peripheral membrane protein</topology>
        <orientation evidence="1">Matrix side</orientation>
    </subcellularLocation>
</comment>
<reference evidence="9 10" key="1">
    <citation type="submission" date="2022-07" db="EMBL/GenBank/DDBJ databases">
        <title>Genome-wide signatures of adaptation to extreme environments.</title>
        <authorList>
            <person name="Cho C.H."/>
            <person name="Yoon H.S."/>
        </authorList>
    </citation>
    <scope>NUCLEOTIDE SEQUENCE [LARGE SCALE GENOMIC DNA]</scope>
    <source>
        <strain evidence="9 10">DBV 063 E5</strain>
    </source>
</reference>
<dbReference type="Gene3D" id="1.10.1090.10">
    <property type="entry name" value="Cytochrome b-c1 complex subunit 7"/>
    <property type="match status" value="1"/>
</dbReference>
<dbReference type="EMBL" id="JANCYW010000004">
    <property type="protein sequence ID" value="KAK4535397.1"/>
    <property type="molecule type" value="Genomic_DNA"/>
</dbReference>
<evidence type="ECO:0000313" key="9">
    <source>
        <dbReference type="EMBL" id="KAK4535397.1"/>
    </source>
</evidence>
<dbReference type="Proteomes" id="UP001301350">
    <property type="component" value="Unassembled WGS sequence"/>
</dbReference>
<dbReference type="Pfam" id="PF02271">
    <property type="entry name" value="UCR_14kD"/>
    <property type="match status" value="1"/>
</dbReference>
<dbReference type="PANTHER" id="PTHR12022">
    <property type="entry name" value="UBIQUINOL-CYTOCHROME C REDUCTASE COMPLEX 14 KD PROTEIN"/>
    <property type="match status" value="1"/>
</dbReference>
<comment type="caution">
    <text evidence="9">The sequence shown here is derived from an EMBL/GenBank/DDBJ whole genome shotgun (WGS) entry which is preliminary data.</text>
</comment>
<keyword evidence="8" id="KW-0472">Membrane</keyword>
<evidence type="ECO:0000256" key="5">
    <source>
        <dbReference type="ARBA" id="ARBA00022792"/>
    </source>
</evidence>
<dbReference type="InterPro" id="IPR003197">
    <property type="entry name" value="QCR7"/>
</dbReference>
<proteinExistence type="inferred from homology"/>
<name>A0AAV9ISV3_CYACA</name>
<evidence type="ECO:0000256" key="6">
    <source>
        <dbReference type="ARBA" id="ARBA00022982"/>
    </source>
</evidence>
<sequence>MGRLADVLLRLPGMRPLVNALAKWYQREVEAELRKYGLRYDDLLLETDPEVQRAIEQLPPAEYALRLKRFKRALDLSMKKTHLAEDIAAKEDVWNPYIRERLALLERKRQQQIEAGG</sequence>
<keyword evidence="7" id="KW-0496">Mitochondrion</keyword>
<evidence type="ECO:0000313" key="10">
    <source>
        <dbReference type="Proteomes" id="UP001301350"/>
    </source>
</evidence>
<dbReference type="InterPro" id="IPR036544">
    <property type="entry name" value="QCR7_sf"/>
</dbReference>
<keyword evidence="5" id="KW-0999">Mitochondrion inner membrane</keyword>
<keyword evidence="6" id="KW-0249">Electron transport</keyword>
<evidence type="ECO:0000256" key="4">
    <source>
        <dbReference type="ARBA" id="ARBA00022660"/>
    </source>
</evidence>
<dbReference type="SUPFAM" id="SSF81524">
    <property type="entry name" value="14 kDa protein of cytochrome bc1 complex (Ubiquinol-cytochrome c reductase)"/>
    <property type="match status" value="1"/>
</dbReference>
<accession>A0AAV9ISV3</accession>
<dbReference type="GO" id="GO:0045275">
    <property type="term" value="C:respiratory chain complex III"/>
    <property type="evidence" value="ECO:0007669"/>
    <property type="project" value="InterPro"/>
</dbReference>